<name>A0A4Z0F8F4_9GAMM</name>
<reference evidence="1 2" key="1">
    <citation type="journal article" date="2019" name="ISME J.">
        <title>Candidatus Macondimonas diazotrophica, a novel gammaproteobacterial genus dominating crude-oil-contaminated coastal sediments.</title>
        <authorList>
            <person name="Karthikeyan S."/>
            <person name="Konstantinidis K."/>
        </authorList>
    </citation>
    <scope>NUCLEOTIDE SEQUENCE [LARGE SCALE GENOMIC DNA]</scope>
    <source>
        <strain evidence="1 2">KTK01</strain>
    </source>
</reference>
<accession>A0A4Z0F8F4</accession>
<keyword evidence="2" id="KW-1185">Reference proteome</keyword>
<comment type="caution">
    <text evidence="1">The sequence shown here is derived from an EMBL/GenBank/DDBJ whole genome shotgun (WGS) entry which is preliminary data.</text>
</comment>
<gene>
    <name evidence="1" type="ORF">E4680_10260</name>
</gene>
<evidence type="ECO:0000313" key="1">
    <source>
        <dbReference type="EMBL" id="TFZ82029.1"/>
    </source>
</evidence>
<proteinExistence type="predicted"/>
<dbReference type="AlphaFoldDB" id="A0A4Z0F8F4"/>
<evidence type="ECO:0008006" key="3">
    <source>
        <dbReference type="Google" id="ProtNLM"/>
    </source>
</evidence>
<dbReference type="Proteomes" id="UP000297890">
    <property type="component" value="Unassembled WGS sequence"/>
</dbReference>
<organism evidence="1 2">
    <name type="scientific">Candidatus Macondimonas diazotrophica</name>
    <dbReference type="NCBI Taxonomy" id="2305248"/>
    <lineage>
        <taxon>Bacteria</taxon>
        <taxon>Pseudomonadati</taxon>
        <taxon>Pseudomonadota</taxon>
        <taxon>Gammaproteobacteria</taxon>
        <taxon>Chromatiales</taxon>
        <taxon>Ectothiorhodospiraceae</taxon>
        <taxon>Candidatus Macondimonas</taxon>
    </lineage>
</organism>
<evidence type="ECO:0000313" key="2">
    <source>
        <dbReference type="Proteomes" id="UP000297890"/>
    </source>
</evidence>
<sequence length="143" mass="15754">MACRDEGAHRVDVDSGLVHSVVGTAANVQDLTPVACRLHGPEMHVHADAGDTGRSIRTHCRAEVAEHVAVRPGQRRQLNRRTEVDGRLNASFREHASPFGKERIPRSTSAHPSTDLLAVNFNRRSEPGTFELALPYQLDMTLD</sequence>
<dbReference type="EMBL" id="SRIO01000013">
    <property type="protein sequence ID" value="TFZ82029.1"/>
    <property type="molecule type" value="Genomic_DNA"/>
</dbReference>
<protein>
    <recommendedName>
        <fullName evidence="3">Transposase IS4-like domain-containing protein</fullName>
    </recommendedName>
</protein>